<accession>A0ABS1WZ49</accession>
<protein>
    <submittedName>
        <fullName evidence="3">Uncharacterized protein</fullName>
    </submittedName>
</protein>
<name>A0ABS1WZ49_9GAMM</name>
<dbReference type="Gene3D" id="2.60.120.380">
    <property type="match status" value="1"/>
</dbReference>
<proteinExistence type="predicted"/>
<reference evidence="3 4" key="1">
    <citation type="journal article" date="2021" name="Int. J. Syst. Evol. Microbiol.">
        <title>Steroidobacter gossypii sp. nov., isolated from soil of cotton cropping field.</title>
        <authorList>
            <person name="Huang R."/>
            <person name="Yang S."/>
            <person name="Zhen C."/>
            <person name="Liu W."/>
        </authorList>
    </citation>
    <scope>NUCLEOTIDE SEQUENCE [LARGE SCALE GENOMIC DNA]</scope>
    <source>
        <strain evidence="3 4">S1-65</strain>
    </source>
</reference>
<dbReference type="Proteomes" id="UP000661077">
    <property type="component" value="Unassembled WGS sequence"/>
</dbReference>
<organism evidence="3 4">
    <name type="scientific">Steroidobacter gossypii</name>
    <dbReference type="NCBI Taxonomy" id="2805490"/>
    <lineage>
        <taxon>Bacteria</taxon>
        <taxon>Pseudomonadati</taxon>
        <taxon>Pseudomonadota</taxon>
        <taxon>Gammaproteobacteria</taxon>
        <taxon>Steroidobacterales</taxon>
        <taxon>Steroidobacteraceae</taxon>
        <taxon>Steroidobacter</taxon>
    </lineage>
</organism>
<feature type="signal peptide" evidence="2">
    <location>
        <begin position="1"/>
        <end position="22"/>
    </location>
</feature>
<evidence type="ECO:0000313" key="3">
    <source>
        <dbReference type="EMBL" id="MBM0106245.1"/>
    </source>
</evidence>
<keyword evidence="4" id="KW-1185">Reference proteome</keyword>
<comment type="caution">
    <text evidence="3">The sequence shown here is derived from an EMBL/GenBank/DDBJ whole genome shotgun (WGS) entry which is preliminary data.</text>
</comment>
<evidence type="ECO:0000313" key="4">
    <source>
        <dbReference type="Proteomes" id="UP000661077"/>
    </source>
</evidence>
<gene>
    <name evidence="3" type="ORF">JM946_16045</name>
</gene>
<feature type="region of interest" description="Disordered" evidence="1">
    <location>
        <begin position="32"/>
        <end position="51"/>
    </location>
</feature>
<dbReference type="EMBL" id="JAEVLS010000003">
    <property type="protein sequence ID" value="MBM0106245.1"/>
    <property type="molecule type" value="Genomic_DNA"/>
</dbReference>
<sequence length="748" mass="76715">MPQEFSRLVRLFIAFTGLAALAACGGGGGGSLGSDDGNNPPPGSSGPTVTLDASSRSIATGQTVTLTWSSTNATSCTASGGWTGAKATSGSEVTAALSANTNFTLTCTGDGGSRSASVSVVIVPAPTVTFSAAQSALIANYSTTLSWNAANATSCTASNDGGGTFTGDRPAVGADATGPVSATTTYTLTCTGVGGTTSQSVTVTASAPPAGQVVLFGRVTFDRLPFSSVLEQGLNASQPVISPAREVVVQVTGGFSASTVTDAGGYYAVTVPAATSVQVAVRAQMQKSGTAPTWNFRVLNNANSDALYVLQGSSGVPVENTPRNLHAPSGWGGTSYTAPRAAAPFAILDTVYNSKQMILGASPNAQFADLNLYWSTSNRTTINNFCPDNGDIGTSFYFRDPSGNTFDDCGQPLPEGIYILGDYAGGSGDTDEFDAHVIAHEFGHYFEDRFSRSDSLGGEHGSGDQLDMRVAFGEGWGNAFGAMSLRDPQYRDSFNGISDDFGFNLEADSGNDGWFSEASVGEILWDIFDDSPAESRDDVALGFGPIFEVMTDEQVSTEALTSIFSFASALRSANGSASGEIASLLDDENINGDGAFGAGETNGGGDTRFTEIYTSIAVGAPVTGLCSTSNASGNVDGNKLGNRRFLRFTKNTTGLVTIVANGVASGAGTQAAVDPDILVHSRGQVLSFGTNGNGEPIGQSSANGQETISQVQLPAGTYVIEVYAYEVIDPNQSVATPRCMSVSISGTN</sequence>
<evidence type="ECO:0000256" key="1">
    <source>
        <dbReference type="SAM" id="MobiDB-lite"/>
    </source>
</evidence>
<dbReference type="SUPFAM" id="SSF55486">
    <property type="entry name" value="Metalloproteases ('zincins'), catalytic domain"/>
    <property type="match status" value="1"/>
</dbReference>
<evidence type="ECO:0000256" key="2">
    <source>
        <dbReference type="SAM" id="SignalP"/>
    </source>
</evidence>
<feature type="chain" id="PRO_5046542891" evidence="2">
    <location>
        <begin position="23"/>
        <end position="748"/>
    </location>
</feature>
<dbReference type="RefSeq" id="WP_203168356.1">
    <property type="nucleotide sequence ID" value="NZ_JAEVLS010000003.1"/>
</dbReference>
<dbReference type="PROSITE" id="PS51257">
    <property type="entry name" value="PROKAR_LIPOPROTEIN"/>
    <property type="match status" value="1"/>
</dbReference>
<keyword evidence="2" id="KW-0732">Signal</keyword>